<sequence>MRRTSWAEYMSVLAVWLTTLIISDCLADVDSVRVSVPADIIELLQDPKRYNRHASPTQIYDTPTVVSIQMYIEGISSFRAETMDFNVDIYFQERWTDTRLRHNDTRRVLIKDPKLFELMWHPDLYFANARTSSFHEVTSPNFLVWIYANGTSANGEVRVAAEEGTTLIHRVLKNRTEIIEPTPKRRTCFSELPTPTTPDQSMAPMITVNDDPRISPQESSRSGSGGGPDQSQQKWTSSVRKLQMLRKWKNRKMAQRIDRYSRICFPLTFIVFNIVYWIYYVYIA</sequence>
<keyword evidence="3" id="KW-0812">Transmembrane</keyword>
<reference evidence="8" key="1">
    <citation type="submission" date="2022-11" db="UniProtKB">
        <authorList>
            <consortium name="WormBaseParasite"/>
        </authorList>
    </citation>
    <scope>IDENTIFICATION</scope>
</reference>
<dbReference type="Gene3D" id="1.20.58.390">
    <property type="entry name" value="Neurotransmitter-gated ion-channel transmembrane domain"/>
    <property type="match status" value="1"/>
</dbReference>
<dbReference type="Gene3D" id="2.70.170.10">
    <property type="entry name" value="Neurotransmitter-gated ion-channel ligand-binding domain"/>
    <property type="match status" value="1"/>
</dbReference>
<evidence type="ECO:0000256" key="4">
    <source>
        <dbReference type="SAM" id="SignalP"/>
    </source>
</evidence>
<comment type="subcellular location">
    <subcellularLocation>
        <location evidence="1">Membrane</location>
        <topology evidence="1">Multi-pass membrane protein</topology>
    </subcellularLocation>
</comment>
<evidence type="ECO:0000256" key="3">
    <source>
        <dbReference type="SAM" id="Phobius"/>
    </source>
</evidence>
<proteinExistence type="predicted"/>
<dbReference type="InterPro" id="IPR036734">
    <property type="entry name" value="Neur_chan_lig-bd_sf"/>
</dbReference>
<dbReference type="InterPro" id="IPR006029">
    <property type="entry name" value="Neurotrans-gated_channel_TM"/>
</dbReference>
<accession>A0A914WSG8</accession>
<feature type="chain" id="PRO_5037562593" evidence="4">
    <location>
        <begin position="28"/>
        <end position="284"/>
    </location>
</feature>
<feature type="region of interest" description="Disordered" evidence="2">
    <location>
        <begin position="187"/>
        <end position="236"/>
    </location>
</feature>
<feature type="domain" description="Neurotransmitter-gated ion-channel ligand-binding" evidence="5">
    <location>
        <begin position="46"/>
        <end position="151"/>
    </location>
</feature>
<evidence type="ECO:0000256" key="2">
    <source>
        <dbReference type="SAM" id="MobiDB-lite"/>
    </source>
</evidence>
<keyword evidence="3" id="KW-1133">Transmembrane helix</keyword>
<evidence type="ECO:0000259" key="5">
    <source>
        <dbReference type="Pfam" id="PF02931"/>
    </source>
</evidence>
<dbReference type="GO" id="GO:0005230">
    <property type="term" value="F:extracellular ligand-gated monoatomic ion channel activity"/>
    <property type="evidence" value="ECO:0007669"/>
    <property type="project" value="InterPro"/>
</dbReference>
<dbReference type="WBParaSite" id="PSAMB.scaffold4721size13743.g25039.t1">
    <property type="protein sequence ID" value="PSAMB.scaffold4721size13743.g25039.t1"/>
    <property type="gene ID" value="PSAMB.scaffold4721size13743.g25039"/>
</dbReference>
<feature type="signal peptide" evidence="4">
    <location>
        <begin position="1"/>
        <end position="27"/>
    </location>
</feature>
<dbReference type="Pfam" id="PF02932">
    <property type="entry name" value="Neur_chan_memb"/>
    <property type="match status" value="1"/>
</dbReference>
<keyword evidence="3" id="KW-0472">Membrane</keyword>
<dbReference type="Pfam" id="PF02931">
    <property type="entry name" value="Neur_chan_LBD"/>
    <property type="match status" value="1"/>
</dbReference>
<dbReference type="SUPFAM" id="SSF63712">
    <property type="entry name" value="Nicotinic receptor ligand binding domain-like"/>
    <property type="match status" value="1"/>
</dbReference>
<name>A0A914WSG8_9BILA</name>
<dbReference type="Proteomes" id="UP000887566">
    <property type="component" value="Unplaced"/>
</dbReference>
<dbReference type="SUPFAM" id="SSF90112">
    <property type="entry name" value="Neurotransmitter-gated ion-channel transmembrane pore"/>
    <property type="match status" value="1"/>
</dbReference>
<evidence type="ECO:0000259" key="6">
    <source>
        <dbReference type="Pfam" id="PF02932"/>
    </source>
</evidence>
<protein>
    <submittedName>
        <fullName evidence="8">Neurotransmitter-gated ion-channel ligand-binding domain-containing protein</fullName>
    </submittedName>
</protein>
<organism evidence="7 8">
    <name type="scientific">Plectus sambesii</name>
    <dbReference type="NCBI Taxonomy" id="2011161"/>
    <lineage>
        <taxon>Eukaryota</taxon>
        <taxon>Metazoa</taxon>
        <taxon>Ecdysozoa</taxon>
        <taxon>Nematoda</taxon>
        <taxon>Chromadorea</taxon>
        <taxon>Plectida</taxon>
        <taxon>Plectina</taxon>
        <taxon>Plectoidea</taxon>
        <taxon>Plectidae</taxon>
        <taxon>Plectus</taxon>
    </lineage>
</organism>
<dbReference type="InterPro" id="IPR036719">
    <property type="entry name" value="Neuro-gated_channel_TM_sf"/>
</dbReference>
<feature type="domain" description="Neurotransmitter-gated ion-channel transmembrane" evidence="6">
    <location>
        <begin position="235"/>
        <end position="277"/>
    </location>
</feature>
<dbReference type="InterPro" id="IPR038050">
    <property type="entry name" value="Neuro_actylchol_rec"/>
</dbReference>
<dbReference type="InterPro" id="IPR006202">
    <property type="entry name" value="Neur_chan_lig-bd"/>
</dbReference>
<dbReference type="AlphaFoldDB" id="A0A914WSG8"/>
<evidence type="ECO:0000313" key="7">
    <source>
        <dbReference type="Proteomes" id="UP000887566"/>
    </source>
</evidence>
<evidence type="ECO:0000313" key="8">
    <source>
        <dbReference type="WBParaSite" id="PSAMB.scaffold4721size13743.g25039.t1"/>
    </source>
</evidence>
<keyword evidence="7" id="KW-1185">Reference proteome</keyword>
<dbReference type="GO" id="GO:0016020">
    <property type="term" value="C:membrane"/>
    <property type="evidence" value="ECO:0007669"/>
    <property type="project" value="UniProtKB-SubCell"/>
</dbReference>
<evidence type="ECO:0000256" key="1">
    <source>
        <dbReference type="ARBA" id="ARBA00004141"/>
    </source>
</evidence>
<keyword evidence="4" id="KW-0732">Signal</keyword>
<feature type="transmembrane region" description="Helical" evidence="3">
    <location>
        <begin position="260"/>
        <end position="282"/>
    </location>
</feature>